<comment type="caution">
    <text evidence="1">The sequence shown here is derived from an EMBL/GenBank/DDBJ whole genome shotgun (WGS) entry which is preliminary data.</text>
</comment>
<reference evidence="1" key="1">
    <citation type="journal article" date="2014" name="Front. Microbiol.">
        <title>High frequency of phylogenetically diverse reductive dehalogenase-homologous genes in deep subseafloor sedimentary metagenomes.</title>
        <authorList>
            <person name="Kawai M."/>
            <person name="Futagami T."/>
            <person name="Toyoda A."/>
            <person name="Takaki Y."/>
            <person name="Nishi S."/>
            <person name="Hori S."/>
            <person name="Arai W."/>
            <person name="Tsubouchi T."/>
            <person name="Morono Y."/>
            <person name="Uchiyama I."/>
            <person name="Ito T."/>
            <person name="Fujiyama A."/>
            <person name="Inagaki F."/>
            <person name="Takami H."/>
        </authorList>
    </citation>
    <scope>NUCLEOTIDE SEQUENCE</scope>
    <source>
        <strain evidence="1">Expedition CK06-06</strain>
    </source>
</reference>
<protein>
    <recommendedName>
        <fullName evidence="2">Polymerase/histidinol phosphatase N-terminal domain-containing protein</fullName>
    </recommendedName>
</protein>
<dbReference type="Gene3D" id="3.20.20.140">
    <property type="entry name" value="Metal-dependent hydrolases"/>
    <property type="match status" value="1"/>
</dbReference>
<name>X1KK69_9ZZZZ</name>
<evidence type="ECO:0000313" key="1">
    <source>
        <dbReference type="EMBL" id="GAI07098.1"/>
    </source>
</evidence>
<dbReference type="EMBL" id="BARV01010031">
    <property type="protein sequence ID" value="GAI07098.1"/>
    <property type="molecule type" value="Genomic_DNA"/>
</dbReference>
<gene>
    <name evidence="1" type="ORF">S06H3_19569</name>
</gene>
<dbReference type="AlphaFoldDB" id="X1KK69"/>
<sequence>MKYVLCYILIFLLLTAIPFSQAKNISIINPYQNTGNFWKGSTHNHPGSEYPPANKCFWDNFINVIKEKHHYDWFLVTDHNWLIKTDKDRQIQNNLVNLEKRLLVINGQQSDPEDLIEHIEIIDFGYSGEIINEYNRTPQDRIDLINKAGNLPIITHAFNKTDQLSNWHGYIGFEVWSEAMRNELKESLQMWDDVLTKRI</sequence>
<accession>X1KK69</accession>
<organism evidence="1">
    <name type="scientific">marine sediment metagenome</name>
    <dbReference type="NCBI Taxonomy" id="412755"/>
    <lineage>
        <taxon>unclassified sequences</taxon>
        <taxon>metagenomes</taxon>
        <taxon>ecological metagenomes</taxon>
    </lineage>
</organism>
<evidence type="ECO:0008006" key="2">
    <source>
        <dbReference type="Google" id="ProtNLM"/>
    </source>
</evidence>
<proteinExistence type="predicted"/>
<feature type="non-terminal residue" evidence="1">
    <location>
        <position position="199"/>
    </location>
</feature>